<reference evidence="2" key="1">
    <citation type="submission" date="2016-06" db="EMBL/GenBank/DDBJ databases">
        <authorList>
            <person name="Cuomo C."/>
            <person name="Litvintseva A."/>
            <person name="Heitman J."/>
            <person name="Chen Y."/>
            <person name="Sun S."/>
            <person name="Springer D."/>
            <person name="Dromer F."/>
            <person name="Young S."/>
            <person name="Zeng Q."/>
            <person name="Chapman S."/>
            <person name="Gujja S."/>
            <person name="Saif S."/>
            <person name="Birren B."/>
        </authorList>
    </citation>
    <scope>NUCLEOTIDE SEQUENCE</scope>
    <source>
        <strain evidence="2">CBS 7841</strain>
    </source>
</reference>
<evidence type="ECO:0000313" key="2">
    <source>
        <dbReference type="EMBL" id="WVN87453.1"/>
    </source>
</evidence>
<dbReference type="RefSeq" id="XP_066068153.1">
    <property type="nucleotide sequence ID" value="XM_066212056.1"/>
</dbReference>
<accession>A0A1E3IG87</accession>
<proteinExistence type="predicted"/>
<sequence length="263" mass="28120">MTKRKLGDEQLSHPRKKSNVRAPSPISPFEYPEFPVEYLATHGAYLTTPSLTCPQPAAAVHYPYPQLSLDMSYVAQSAQVPWGWNAYPSSLPSPTALSPTCAPVHLANPSAALPSPPPSSHFQQTFLFDLPTPPPSASSGSDTASLVTLRDPAPARPASARTLLAQKRAGELPALFNSSALPTWPLALTPSDPAGTVTPASYVTLRDRDAVIILADPPKPKLSLKEPVESLTTSQPLPLEFSPVSMKSAQPFQDVEGTPERDL</sequence>
<organism evidence="2 3">
    <name type="scientific">Cryptococcus depauperatus CBS 7841</name>
    <dbReference type="NCBI Taxonomy" id="1295531"/>
    <lineage>
        <taxon>Eukaryota</taxon>
        <taxon>Fungi</taxon>
        <taxon>Dikarya</taxon>
        <taxon>Basidiomycota</taxon>
        <taxon>Agaricomycotina</taxon>
        <taxon>Tremellomycetes</taxon>
        <taxon>Tremellales</taxon>
        <taxon>Cryptococcaceae</taxon>
        <taxon>Cryptococcus</taxon>
    </lineage>
</organism>
<dbReference type="KEGG" id="cdep:91086845"/>
<dbReference type="AlphaFoldDB" id="A0A1E3IG87"/>
<protein>
    <submittedName>
        <fullName evidence="2">Uncharacterized protein</fullName>
    </submittedName>
</protein>
<name>A0A1E3IG87_9TREE</name>
<feature type="region of interest" description="Disordered" evidence="1">
    <location>
        <begin position="1"/>
        <end position="26"/>
    </location>
</feature>
<dbReference type="GeneID" id="91086845"/>
<gene>
    <name evidence="2" type="ORF">L203_102634</name>
</gene>
<evidence type="ECO:0000313" key="3">
    <source>
        <dbReference type="Proteomes" id="UP000094043"/>
    </source>
</evidence>
<feature type="region of interest" description="Disordered" evidence="1">
    <location>
        <begin position="220"/>
        <end position="263"/>
    </location>
</feature>
<evidence type="ECO:0000256" key="1">
    <source>
        <dbReference type="SAM" id="MobiDB-lite"/>
    </source>
</evidence>
<dbReference type="VEuPathDB" id="FungiDB:L203_04000"/>
<dbReference type="Proteomes" id="UP000094043">
    <property type="component" value="Chromosome 3"/>
</dbReference>
<reference evidence="2" key="3">
    <citation type="submission" date="2024-01" db="EMBL/GenBank/DDBJ databases">
        <authorList>
            <person name="Coelho M.A."/>
            <person name="David-Palma M."/>
            <person name="Shea T."/>
            <person name="Sun S."/>
            <person name="Cuomo C.A."/>
            <person name="Heitman J."/>
        </authorList>
    </citation>
    <scope>NUCLEOTIDE SEQUENCE</scope>
    <source>
        <strain evidence="2">CBS 7841</strain>
    </source>
</reference>
<reference evidence="2" key="2">
    <citation type="journal article" date="2022" name="Elife">
        <title>Obligate sexual reproduction of a homothallic fungus closely related to the Cryptococcus pathogenic species complex.</title>
        <authorList>
            <person name="Passer A.R."/>
            <person name="Clancey S.A."/>
            <person name="Shea T."/>
            <person name="David-Palma M."/>
            <person name="Averette A.F."/>
            <person name="Boekhout T."/>
            <person name="Porcel B.M."/>
            <person name="Nowrousian M."/>
            <person name="Cuomo C.A."/>
            <person name="Sun S."/>
            <person name="Heitman J."/>
            <person name="Coelho M.A."/>
        </authorList>
    </citation>
    <scope>NUCLEOTIDE SEQUENCE</scope>
    <source>
        <strain evidence="2">CBS 7841</strain>
    </source>
</reference>
<feature type="compositionally biased region" description="Basic and acidic residues" evidence="1">
    <location>
        <begin position="1"/>
        <end position="12"/>
    </location>
</feature>
<dbReference type="EMBL" id="CP143786">
    <property type="protein sequence ID" value="WVN87453.1"/>
    <property type="molecule type" value="Genomic_DNA"/>
</dbReference>
<keyword evidence="3" id="KW-1185">Reference proteome</keyword>